<comment type="pathway">
    <text evidence="2">Cell wall biogenesis; peptidoglycan biosynthesis.</text>
</comment>
<protein>
    <recommendedName>
        <fullName evidence="4">serine-type D-Ala-D-Ala carboxypeptidase</fullName>
        <ecNumber evidence="4">3.4.16.4</ecNumber>
    </recommendedName>
</protein>
<gene>
    <name evidence="15" type="ORF">KK137_05340</name>
</gene>
<dbReference type="EMBL" id="JAHFVK010000001">
    <property type="protein sequence ID" value="MBT2133752.1"/>
    <property type="molecule type" value="Genomic_DNA"/>
</dbReference>
<dbReference type="EC" id="3.4.16.4" evidence="4"/>
<dbReference type="Gene3D" id="2.60.410.10">
    <property type="entry name" value="D-Ala-D-Ala carboxypeptidase, C-terminal domain"/>
    <property type="match status" value="1"/>
</dbReference>
<feature type="domain" description="Peptidase S11 D-Ala-D-Ala carboxypeptidase A C-terminal" evidence="14">
    <location>
        <begin position="237"/>
        <end position="327"/>
    </location>
</feature>
<dbReference type="InterPro" id="IPR018044">
    <property type="entry name" value="Peptidase_S11"/>
</dbReference>
<evidence type="ECO:0000313" key="15">
    <source>
        <dbReference type="EMBL" id="MBT2133752.1"/>
    </source>
</evidence>
<dbReference type="PANTHER" id="PTHR21581">
    <property type="entry name" value="D-ALANYL-D-ALANINE CARBOXYPEPTIDASE"/>
    <property type="match status" value="1"/>
</dbReference>
<evidence type="ECO:0000256" key="3">
    <source>
        <dbReference type="ARBA" id="ARBA00007164"/>
    </source>
</evidence>
<evidence type="ECO:0000256" key="9">
    <source>
        <dbReference type="ARBA" id="ARBA00022960"/>
    </source>
</evidence>
<reference evidence="15 16" key="1">
    <citation type="submission" date="2021-05" db="EMBL/GenBank/DDBJ databases">
        <title>Croceibacterium sp. LX-88 genome sequence.</title>
        <authorList>
            <person name="Luo X."/>
        </authorList>
    </citation>
    <scope>NUCLEOTIDE SEQUENCE [LARGE SCALE GENOMIC DNA]</scope>
    <source>
        <strain evidence="15 16">LX-88</strain>
    </source>
</reference>
<evidence type="ECO:0000259" key="14">
    <source>
        <dbReference type="SMART" id="SM00936"/>
    </source>
</evidence>
<comment type="caution">
    <text evidence="15">The sequence shown here is derived from an EMBL/GenBank/DDBJ whole genome shotgun (WGS) entry which is preliminary data.</text>
</comment>
<proteinExistence type="inferred from homology"/>
<dbReference type="Pfam" id="PF07943">
    <property type="entry name" value="PBP5_C"/>
    <property type="match status" value="1"/>
</dbReference>
<comment type="function">
    <text evidence="1">Removes C-terminal D-alanyl residues from sugar-peptide cell wall precursors.</text>
</comment>
<evidence type="ECO:0000256" key="10">
    <source>
        <dbReference type="ARBA" id="ARBA00022984"/>
    </source>
</evidence>
<evidence type="ECO:0000313" key="16">
    <source>
        <dbReference type="Proteomes" id="UP000811255"/>
    </source>
</evidence>
<comment type="catalytic activity">
    <reaction evidence="12">
        <text>Preferential cleavage: (Ac)2-L-Lys-D-Ala-|-D-Ala. Also transpeptidation of peptidyl-alanyl moieties that are N-acyl substituents of D-alanine.</text>
        <dbReference type="EC" id="3.4.16.4"/>
    </reaction>
</comment>
<dbReference type="InterPro" id="IPR015956">
    <property type="entry name" value="Peniciliin-bd_prot_C_sf"/>
</dbReference>
<keyword evidence="9" id="KW-0133">Cell shape</keyword>
<dbReference type="PRINTS" id="PR00725">
    <property type="entry name" value="DADACBPTASE1"/>
</dbReference>
<evidence type="ECO:0000256" key="2">
    <source>
        <dbReference type="ARBA" id="ARBA00004752"/>
    </source>
</evidence>
<evidence type="ECO:0000256" key="8">
    <source>
        <dbReference type="ARBA" id="ARBA00022801"/>
    </source>
</evidence>
<dbReference type="Gene3D" id="3.40.710.10">
    <property type="entry name" value="DD-peptidase/beta-lactamase superfamily"/>
    <property type="match status" value="1"/>
</dbReference>
<dbReference type="SUPFAM" id="SSF56601">
    <property type="entry name" value="beta-lactamase/transpeptidase-like"/>
    <property type="match status" value="1"/>
</dbReference>
<dbReference type="InterPro" id="IPR012338">
    <property type="entry name" value="Beta-lactam/transpept-like"/>
</dbReference>
<evidence type="ECO:0000256" key="11">
    <source>
        <dbReference type="ARBA" id="ARBA00023316"/>
    </source>
</evidence>
<dbReference type="SMART" id="SM00936">
    <property type="entry name" value="PBP5_C"/>
    <property type="match status" value="1"/>
</dbReference>
<accession>A0ABS5W3R5</accession>
<name>A0ABS5W3R5_9SPHN</name>
<dbReference type="GO" id="GO:0004180">
    <property type="term" value="F:carboxypeptidase activity"/>
    <property type="evidence" value="ECO:0007669"/>
    <property type="project" value="UniProtKB-KW"/>
</dbReference>
<keyword evidence="11" id="KW-0961">Cell wall biogenesis/degradation</keyword>
<keyword evidence="16" id="KW-1185">Reference proteome</keyword>
<sequence>MSSGQTLYSREPNRRFVPASVTKVMTAYTAFGLLAQGKLKSDMPVTVSKEVAELWSGEGSSMFLRAGDVVTVGQLLLGVTTVSANDGAVVLSLAAAGTQDAWLKMMNANAAELGMRDTHFGTPNGWPDEGRTYTSAHDLALLAEAMITRYPGLYHQYIGHRGMSYRDITQANHDPITGVVDGADGIKTGFTRQAGYNFLGSAQRDGRRLVMVIAGAPTPNIRNTTARNLMNWGFGAFESRKILADDVTVGEARVQNGSSNAVKLKTKGPVLASVPNGSKATATLSVRYRGPIEAPIKAGQEVAWLRVTLPGQQPHDVPLVAAEDVEQAGVFRRLVNGIAGLAT</sequence>
<evidence type="ECO:0000256" key="7">
    <source>
        <dbReference type="ARBA" id="ARBA00022729"/>
    </source>
</evidence>
<dbReference type="Proteomes" id="UP000811255">
    <property type="component" value="Unassembled WGS sequence"/>
</dbReference>
<organism evidence="15 16">
    <name type="scientific">Croceibacterium selenioxidans</name>
    <dbReference type="NCBI Taxonomy" id="2838833"/>
    <lineage>
        <taxon>Bacteria</taxon>
        <taxon>Pseudomonadati</taxon>
        <taxon>Pseudomonadota</taxon>
        <taxon>Alphaproteobacteria</taxon>
        <taxon>Sphingomonadales</taxon>
        <taxon>Erythrobacteraceae</taxon>
        <taxon>Croceibacterium</taxon>
    </lineage>
</organism>
<dbReference type="InterPro" id="IPR037167">
    <property type="entry name" value="Peptidase_S11_C_sf"/>
</dbReference>
<evidence type="ECO:0000256" key="1">
    <source>
        <dbReference type="ARBA" id="ARBA00003217"/>
    </source>
</evidence>
<keyword evidence="10" id="KW-0573">Peptidoglycan synthesis</keyword>
<keyword evidence="8" id="KW-0378">Hydrolase</keyword>
<keyword evidence="5 15" id="KW-0121">Carboxypeptidase</keyword>
<evidence type="ECO:0000256" key="12">
    <source>
        <dbReference type="ARBA" id="ARBA00034000"/>
    </source>
</evidence>
<keyword evidence="6" id="KW-0645">Protease</keyword>
<evidence type="ECO:0000256" key="5">
    <source>
        <dbReference type="ARBA" id="ARBA00022645"/>
    </source>
</evidence>
<evidence type="ECO:0000256" key="13">
    <source>
        <dbReference type="RuleBase" id="RU004016"/>
    </source>
</evidence>
<evidence type="ECO:0000256" key="4">
    <source>
        <dbReference type="ARBA" id="ARBA00012448"/>
    </source>
</evidence>
<dbReference type="PANTHER" id="PTHR21581:SF6">
    <property type="entry name" value="TRAFFICKING PROTEIN PARTICLE COMPLEX SUBUNIT 12"/>
    <property type="match status" value="1"/>
</dbReference>
<dbReference type="Pfam" id="PF00768">
    <property type="entry name" value="Peptidase_S11"/>
    <property type="match status" value="1"/>
</dbReference>
<evidence type="ECO:0000256" key="6">
    <source>
        <dbReference type="ARBA" id="ARBA00022670"/>
    </source>
</evidence>
<comment type="similarity">
    <text evidence="3 13">Belongs to the peptidase S11 family.</text>
</comment>
<dbReference type="InterPro" id="IPR001967">
    <property type="entry name" value="Peptidase_S11_N"/>
</dbReference>
<keyword evidence="7" id="KW-0732">Signal</keyword>
<dbReference type="InterPro" id="IPR012907">
    <property type="entry name" value="Peptidase_S11_C"/>
</dbReference>
<dbReference type="SUPFAM" id="SSF69189">
    <property type="entry name" value="Penicillin-binding protein associated domain"/>
    <property type="match status" value="1"/>
</dbReference>